<proteinExistence type="predicted"/>
<accession>K1PV03</accession>
<dbReference type="AlphaFoldDB" id="K1PV03"/>
<reference evidence="2" key="1">
    <citation type="journal article" date="2012" name="Nature">
        <title>The oyster genome reveals stress adaptation and complexity of shell formation.</title>
        <authorList>
            <person name="Zhang G."/>
            <person name="Fang X."/>
            <person name="Guo X."/>
            <person name="Li L."/>
            <person name="Luo R."/>
            <person name="Xu F."/>
            <person name="Yang P."/>
            <person name="Zhang L."/>
            <person name="Wang X."/>
            <person name="Qi H."/>
            <person name="Xiong Z."/>
            <person name="Que H."/>
            <person name="Xie Y."/>
            <person name="Holland P.W."/>
            <person name="Paps J."/>
            <person name="Zhu Y."/>
            <person name="Wu F."/>
            <person name="Chen Y."/>
            <person name="Wang J."/>
            <person name="Peng C."/>
            <person name="Meng J."/>
            <person name="Yang L."/>
            <person name="Liu J."/>
            <person name="Wen B."/>
            <person name="Zhang N."/>
            <person name="Huang Z."/>
            <person name="Zhu Q."/>
            <person name="Feng Y."/>
            <person name="Mount A."/>
            <person name="Hedgecock D."/>
            <person name="Xu Z."/>
            <person name="Liu Y."/>
            <person name="Domazet-Loso T."/>
            <person name="Du Y."/>
            <person name="Sun X."/>
            <person name="Zhang S."/>
            <person name="Liu B."/>
            <person name="Cheng P."/>
            <person name="Jiang X."/>
            <person name="Li J."/>
            <person name="Fan D."/>
            <person name="Wang W."/>
            <person name="Fu W."/>
            <person name="Wang T."/>
            <person name="Wang B."/>
            <person name="Zhang J."/>
            <person name="Peng Z."/>
            <person name="Li Y."/>
            <person name="Li N."/>
            <person name="Wang J."/>
            <person name="Chen M."/>
            <person name="He Y."/>
            <person name="Tan F."/>
            <person name="Song X."/>
            <person name="Zheng Q."/>
            <person name="Huang R."/>
            <person name="Yang H."/>
            <person name="Du X."/>
            <person name="Chen L."/>
            <person name="Yang M."/>
            <person name="Gaffney P.M."/>
            <person name="Wang S."/>
            <person name="Luo L."/>
            <person name="She Z."/>
            <person name="Ming Y."/>
            <person name="Huang W."/>
            <person name="Zhang S."/>
            <person name="Huang B."/>
            <person name="Zhang Y."/>
            <person name="Qu T."/>
            <person name="Ni P."/>
            <person name="Miao G."/>
            <person name="Wang J."/>
            <person name="Wang Q."/>
            <person name="Steinberg C.E."/>
            <person name="Wang H."/>
            <person name="Li N."/>
            <person name="Qian L."/>
            <person name="Zhang G."/>
            <person name="Li Y."/>
            <person name="Yang H."/>
            <person name="Liu X."/>
            <person name="Wang J."/>
            <person name="Yin Y."/>
            <person name="Wang J."/>
        </authorList>
    </citation>
    <scope>NUCLEOTIDE SEQUENCE [LARGE SCALE GENOMIC DNA]</scope>
    <source>
        <strain evidence="2">05x7-T-G4-1.051#20</strain>
    </source>
</reference>
<feature type="compositionally biased region" description="Basic and acidic residues" evidence="1">
    <location>
        <begin position="196"/>
        <end position="208"/>
    </location>
</feature>
<evidence type="ECO:0000256" key="1">
    <source>
        <dbReference type="SAM" id="MobiDB-lite"/>
    </source>
</evidence>
<sequence>MSEPDVQEEDSSDEDYEPSITINLKLNMKDLHLFVFGTILQIIPANSSPWINRNGLNSNQGMPNMYTGHGLFAPNSNVYPGSYNSPRSTGYQQQAKAYGSNTNQNKPYQTPDNSHPNSYQKQQSGHYQNAANLNYQSNTQNGYTLPVQNSNGNYGNVYSQNKPPIKRFGKPQKKKFYWPFFPYSASDYGNPLYKKGNEHKKDTYDKGYSDVPYEGPMYNSAKKVQSYSRHL</sequence>
<organism evidence="2">
    <name type="scientific">Magallana gigas</name>
    <name type="common">Pacific oyster</name>
    <name type="synonym">Crassostrea gigas</name>
    <dbReference type="NCBI Taxonomy" id="29159"/>
    <lineage>
        <taxon>Eukaryota</taxon>
        <taxon>Metazoa</taxon>
        <taxon>Spiralia</taxon>
        <taxon>Lophotrochozoa</taxon>
        <taxon>Mollusca</taxon>
        <taxon>Bivalvia</taxon>
        <taxon>Autobranchia</taxon>
        <taxon>Pteriomorphia</taxon>
        <taxon>Ostreida</taxon>
        <taxon>Ostreoidea</taxon>
        <taxon>Ostreidae</taxon>
        <taxon>Magallana</taxon>
    </lineage>
</organism>
<name>K1PV03_MAGGI</name>
<dbReference type="EMBL" id="JH817278">
    <property type="protein sequence ID" value="EKC20080.1"/>
    <property type="molecule type" value="Genomic_DNA"/>
</dbReference>
<feature type="region of interest" description="Disordered" evidence="1">
    <location>
        <begin position="196"/>
        <end position="231"/>
    </location>
</feature>
<dbReference type="HOGENOM" id="CLU_1200855_0_0_1"/>
<evidence type="ECO:0000313" key="2">
    <source>
        <dbReference type="EMBL" id="EKC20080.1"/>
    </source>
</evidence>
<feature type="region of interest" description="Disordered" evidence="1">
    <location>
        <begin position="78"/>
        <end position="125"/>
    </location>
</feature>
<dbReference type="InParanoid" id="K1PV03"/>
<gene>
    <name evidence="2" type="ORF">CGI_10006877</name>
</gene>
<feature type="compositionally biased region" description="Polar residues" evidence="1">
    <location>
        <begin position="222"/>
        <end position="231"/>
    </location>
</feature>
<protein>
    <submittedName>
        <fullName evidence="2">Uncharacterized protein</fullName>
    </submittedName>
</protein>